<dbReference type="Proteomes" id="UP001163105">
    <property type="component" value="Unassembled WGS sequence"/>
</dbReference>
<evidence type="ECO:0000313" key="11">
    <source>
        <dbReference type="EMBL" id="KAJ6437004.1"/>
    </source>
</evidence>
<dbReference type="PANTHER" id="PTHR23501">
    <property type="entry name" value="MAJOR FACILITATOR SUPERFAMILY"/>
    <property type="match status" value="1"/>
</dbReference>
<feature type="transmembrane region" description="Helical" evidence="8">
    <location>
        <begin position="135"/>
        <end position="157"/>
    </location>
</feature>
<gene>
    <name evidence="11" type="ORF">O9K51_10301</name>
</gene>
<evidence type="ECO:0000256" key="7">
    <source>
        <dbReference type="ARBA" id="ARBA00023136"/>
    </source>
</evidence>
<comment type="caution">
    <text evidence="11">The sequence shown here is derived from an EMBL/GenBank/DDBJ whole genome shotgun (WGS) entry which is preliminary data.</text>
</comment>
<dbReference type="InterPro" id="IPR020846">
    <property type="entry name" value="MFS_dom"/>
</dbReference>
<evidence type="ECO:0000313" key="12">
    <source>
        <dbReference type="Proteomes" id="UP001163105"/>
    </source>
</evidence>
<feature type="transmembrane region" description="Helical" evidence="8">
    <location>
        <begin position="112"/>
        <end position="129"/>
    </location>
</feature>
<dbReference type="PROSITE" id="PS50160">
    <property type="entry name" value="DNA_LIGASE_A3"/>
    <property type="match status" value="1"/>
</dbReference>
<evidence type="ECO:0000256" key="8">
    <source>
        <dbReference type="SAM" id="Phobius"/>
    </source>
</evidence>
<dbReference type="Pfam" id="PF01068">
    <property type="entry name" value="DNA_ligase_A_M"/>
    <property type="match status" value="1"/>
</dbReference>
<feature type="domain" description="ATP-dependent DNA ligase family profile" evidence="9">
    <location>
        <begin position="777"/>
        <end position="913"/>
    </location>
</feature>
<proteinExistence type="predicted"/>
<dbReference type="Pfam" id="PF07690">
    <property type="entry name" value="MFS_1"/>
    <property type="match status" value="1"/>
</dbReference>
<evidence type="ECO:0000256" key="5">
    <source>
        <dbReference type="ARBA" id="ARBA00022840"/>
    </source>
</evidence>
<evidence type="ECO:0000256" key="4">
    <source>
        <dbReference type="ARBA" id="ARBA00022741"/>
    </source>
</evidence>
<keyword evidence="4" id="KW-0547">Nucleotide-binding</keyword>
<dbReference type="SUPFAM" id="SSF103473">
    <property type="entry name" value="MFS general substrate transporter"/>
    <property type="match status" value="1"/>
</dbReference>
<dbReference type="AlphaFoldDB" id="A0AB34FC63"/>
<dbReference type="PROSITE" id="PS50850">
    <property type="entry name" value="MFS"/>
    <property type="match status" value="1"/>
</dbReference>
<feature type="transmembrane region" description="Helical" evidence="8">
    <location>
        <begin position="414"/>
        <end position="434"/>
    </location>
</feature>
<accession>A0AB34FC63</accession>
<dbReference type="Gene3D" id="1.20.1250.20">
    <property type="entry name" value="MFS general substrate transporter like domains"/>
    <property type="match status" value="2"/>
</dbReference>
<evidence type="ECO:0000256" key="6">
    <source>
        <dbReference type="ARBA" id="ARBA00022989"/>
    </source>
</evidence>
<feature type="transmembrane region" description="Helical" evidence="8">
    <location>
        <begin position="169"/>
        <end position="188"/>
    </location>
</feature>
<dbReference type="InterPro" id="IPR036599">
    <property type="entry name" value="DNA_ligase_N_sf"/>
</dbReference>
<dbReference type="PANTHER" id="PTHR23501:SF55">
    <property type="entry name" value="SIDEROPHORE IRON TRANSPORTER, PUTATIVE (AFU_ORTHOLOGUE AFUA_3G03440)-RELATED"/>
    <property type="match status" value="1"/>
</dbReference>
<dbReference type="InterPro" id="IPR012310">
    <property type="entry name" value="DNA_ligase_ATP-dep_cent"/>
</dbReference>
<dbReference type="GO" id="GO:0003910">
    <property type="term" value="F:DNA ligase (ATP) activity"/>
    <property type="evidence" value="ECO:0007669"/>
    <property type="project" value="InterPro"/>
</dbReference>
<sequence>MAASSTAEVGVGVGTAVKETKESQLNFDSIPDVEGDEKSENGASLRRSTMGLALLFLSALQLEVMRSTLPYVYSDFSAHSLIPTAGIVSSVVAAVLRLPLSKVLDLWGRAQGFAISLAAYTLGIVILAACQNVTTYATASVFHLAGYDGMFYVLYVVIADNFSLTSRGFFFGLYNAPYFVTTWVGSPLASRFLTGAGWRWSFGTFAIAAPILGLPIILLLYHEYNVINVRYAEGKHETAWDGIKYYWVEFDCIGVLLLAVAFSLLLLPFSLYARQDKGWASPAIICMLVFSGVAFSLFAIWEKFFASKCFLPVGLMRDRTIIGASIASANTYLVYYVWSSYFSSHLQVVQGLSVTTAGYVASIHSLGWVVAGIVAGALVSATGQYKWIALYVGWPLQTLAMGLIVHLSQADSRLGLIVMAQIFLAVADGLIYLASEIAVLAVIEPEHIAVVLAAYNMTTAVFQGIGSTISGAVWTNDFPANLARHLPNDVQPQLMAIYSSLRTQLSFPEGSLARVAIVESYLGASRKLFIISTSLTVIGLMTTLVWRNLAGYYDNSGVILHRWTIGPTVTLRELDRILDRLAALSPFSSDDLRNDSEEQCNLTSSAELLSGIFRRLRSNEAKWLVRMLSKNYSPARIPDMLAMRRFHPLLSDLLRIQNSIPAATRLLGRLNTQQTPIQPVQHTWDHLWDVLQPQLARLRRMSVERKYDGEYCQIHVDLSNHCAIKKQCILEGELLVWNDDTRTIAPFHRIRKHVRRSGRLLGAAQNSPVTANEHLMVMFYDLLLLDDTFCARESLDKRRHRLQSLVCRIPGHADIGSREVVTFSLMNAAEELTAVFARAITQRWEGLVLKGCDDPYFTFDNSKLFIKLKKDYIPGLGDSADFIIVGGHHNTDDEHDIGMGKLWWTAFYIGCVDNKDEVCRFDTKPRIRIIDIVDKYGISKDHVVLLNRQGYFTRMPFAMSTPKFDVVLESAQRLRPVELFTHPYIVELVGAGFDKPANTAYYTLRFPRVLKIHDDRSFGDTISFKELQEMAQNCLAMPDKAQREEKQWRERLCGRQQIDEE</sequence>
<dbReference type="GO" id="GO:0003677">
    <property type="term" value="F:DNA binding"/>
    <property type="evidence" value="ECO:0007669"/>
    <property type="project" value="InterPro"/>
</dbReference>
<keyword evidence="2" id="KW-0436">Ligase</keyword>
<dbReference type="GO" id="GO:0005886">
    <property type="term" value="C:plasma membrane"/>
    <property type="evidence" value="ECO:0007669"/>
    <property type="project" value="TreeGrafter"/>
</dbReference>
<feature type="transmembrane region" description="Helical" evidence="8">
    <location>
        <begin position="388"/>
        <end position="408"/>
    </location>
</feature>
<evidence type="ECO:0000256" key="2">
    <source>
        <dbReference type="ARBA" id="ARBA00022598"/>
    </source>
</evidence>
<dbReference type="GO" id="GO:0006281">
    <property type="term" value="P:DNA repair"/>
    <property type="evidence" value="ECO:0007669"/>
    <property type="project" value="InterPro"/>
</dbReference>
<dbReference type="InterPro" id="IPR011701">
    <property type="entry name" value="MFS"/>
</dbReference>
<feature type="domain" description="Major facilitator superfamily (MFS) profile" evidence="10">
    <location>
        <begin position="47"/>
        <end position="551"/>
    </location>
</feature>
<keyword evidence="12" id="KW-1185">Reference proteome</keyword>
<keyword evidence="5" id="KW-0067">ATP-binding</keyword>
<evidence type="ECO:0008006" key="13">
    <source>
        <dbReference type="Google" id="ProtNLM"/>
    </source>
</evidence>
<feature type="transmembrane region" description="Helical" evidence="8">
    <location>
        <begin position="358"/>
        <end position="381"/>
    </location>
</feature>
<reference evidence="11" key="1">
    <citation type="submission" date="2023-01" db="EMBL/GenBank/DDBJ databases">
        <title>The growth and conidiation of Purpureocillium lavendulum are regulated by nitrogen source and histone H3K14 acetylation.</title>
        <authorList>
            <person name="Tang P."/>
            <person name="Han J."/>
            <person name="Zhang C."/>
            <person name="Tang P."/>
            <person name="Qi F."/>
            <person name="Zhang K."/>
            <person name="Liang L."/>
        </authorList>
    </citation>
    <scope>NUCLEOTIDE SEQUENCE</scope>
    <source>
        <strain evidence="11">YMF1.00683</strain>
    </source>
</reference>
<keyword evidence="6 8" id="KW-1133">Transmembrane helix</keyword>
<dbReference type="InterPro" id="IPR012340">
    <property type="entry name" value="NA-bd_OB-fold"/>
</dbReference>
<comment type="subcellular location">
    <subcellularLocation>
        <location evidence="1">Membrane</location>
        <topology evidence="1">Multi-pass membrane protein</topology>
    </subcellularLocation>
</comment>
<dbReference type="SUPFAM" id="SSF56091">
    <property type="entry name" value="DNA ligase/mRNA capping enzyme, catalytic domain"/>
    <property type="match status" value="1"/>
</dbReference>
<dbReference type="GO" id="GO:0022857">
    <property type="term" value="F:transmembrane transporter activity"/>
    <property type="evidence" value="ECO:0007669"/>
    <property type="project" value="InterPro"/>
</dbReference>
<keyword evidence="7 8" id="KW-0472">Membrane</keyword>
<feature type="transmembrane region" description="Helical" evidence="8">
    <location>
        <begin position="253"/>
        <end position="273"/>
    </location>
</feature>
<dbReference type="SUPFAM" id="SSF50249">
    <property type="entry name" value="Nucleic acid-binding proteins"/>
    <property type="match status" value="1"/>
</dbReference>
<evidence type="ECO:0000259" key="9">
    <source>
        <dbReference type="PROSITE" id="PS50160"/>
    </source>
</evidence>
<feature type="transmembrane region" description="Helical" evidence="8">
    <location>
        <begin position="200"/>
        <end position="221"/>
    </location>
</feature>
<dbReference type="InterPro" id="IPR036259">
    <property type="entry name" value="MFS_trans_sf"/>
</dbReference>
<feature type="transmembrane region" description="Helical" evidence="8">
    <location>
        <begin position="321"/>
        <end position="338"/>
    </location>
</feature>
<dbReference type="GO" id="GO:0006310">
    <property type="term" value="P:DNA recombination"/>
    <property type="evidence" value="ECO:0007669"/>
    <property type="project" value="InterPro"/>
</dbReference>
<evidence type="ECO:0000256" key="1">
    <source>
        <dbReference type="ARBA" id="ARBA00004141"/>
    </source>
</evidence>
<feature type="transmembrane region" description="Helical" evidence="8">
    <location>
        <begin position="81"/>
        <end position="100"/>
    </location>
</feature>
<feature type="transmembrane region" description="Helical" evidence="8">
    <location>
        <begin position="279"/>
        <end position="301"/>
    </location>
</feature>
<keyword evidence="3 8" id="KW-0812">Transmembrane</keyword>
<dbReference type="EMBL" id="JAQHRD010000014">
    <property type="protein sequence ID" value="KAJ6437004.1"/>
    <property type="molecule type" value="Genomic_DNA"/>
</dbReference>
<organism evidence="11 12">
    <name type="scientific">Purpureocillium lavendulum</name>
    <dbReference type="NCBI Taxonomy" id="1247861"/>
    <lineage>
        <taxon>Eukaryota</taxon>
        <taxon>Fungi</taxon>
        <taxon>Dikarya</taxon>
        <taxon>Ascomycota</taxon>
        <taxon>Pezizomycotina</taxon>
        <taxon>Sordariomycetes</taxon>
        <taxon>Hypocreomycetidae</taxon>
        <taxon>Hypocreales</taxon>
        <taxon>Ophiocordycipitaceae</taxon>
        <taxon>Purpureocillium</taxon>
    </lineage>
</organism>
<dbReference type="GO" id="GO:0005524">
    <property type="term" value="F:ATP binding"/>
    <property type="evidence" value="ECO:0007669"/>
    <property type="project" value="UniProtKB-KW"/>
</dbReference>
<evidence type="ECO:0000259" key="10">
    <source>
        <dbReference type="PROSITE" id="PS50850"/>
    </source>
</evidence>
<dbReference type="Gene3D" id="1.10.3260.10">
    <property type="entry name" value="DNA ligase, ATP-dependent, N-terminal domain"/>
    <property type="match status" value="1"/>
</dbReference>
<evidence type="ECO:0000256" key="3">
    <source>
        <dbReference type="ARBA" id="ARBA00022692"/>
    </source>
</evidence>
<dbReference type="Gene3D" id="2.40.50.140">
    <property type="entry name" value="Nucleic acid-binding proteins"/>
    <property type="match status" value="1"/>
</dbReference>
<protein>
    <recommendedName>
        <fullName evidence="13">ATP-dependent DNA ligase family profile domain-containing protein</fullName>
    </recommendedName>
</protein>
<name>A0AB34FC63_9HYPO</name>
<dbReference type="Gene3D" id="3.30.470.30">
    <property type="entry name" value="DNA ligase/mRNA capping enzyme"/>
    <property type="match status" value="1"/>
</dbReference>